<evidence type="ECO:0000313" key="3">
    <source>
        <dbReference type="Proteomes" id="UP000187735"/>
    </source>
</evidence>
<dbReference type="OrthoDB" id="276644at2"/>
<dbReference type="RefSeq" id="WP_077023117.1">
    <property type="nucleotide sequence ID" value="NZ_CP017641.1"/>
</dbReference>
<feature type="domain" description="TadE-like" evidence="1">
    <location>
        <begin position="17"/>
        <end position="59"/>
    </location>
</feature>
<accession>A0A1P8WBA4</accession>
<proteinExistence type="predicted"/>
<dbReference type="InterPro" id="IPR012495">
    <property type="entry name" value="TadE-like_dom"/>
</dbReference>
<evidence type="ECO:0000313" key="2">
    <source>
        <dbReference type="EMBL" id="APZ91342.1"/>
    </source>
</evidence>
<name>A0A1P8WBA4_9PLAN</name>
<dbReference type="EMBL" id="CP017641">
    <property type="protein sequence ID" value="APZ91342.1"/>
    <property type="molecule type" value="Genomic_DNA"/>
</dbReference>
<dbReference type="KEGG" id="fmr:Fuma_00930"/>
<dbReference type="AlphaFoldDB" id="A0A1P8WBA4"/>
<dbReference type="STRING" id="1891926.Fuma_00930"/>
<organism evidence="2 3">
    <name type="scientific">Fuerstiella marisgermanici</name>
    <dbReference type="NCBI Taxonomy" id="1891926"/>
    <lineage>
        <taxon>Bacteria</taxon>
        <taxon>Pseudomonadati</taxon>
        <taxon>Planctomycetota</taxon>
        <taxon>Planctomycetia</taxon>
        <taxon>Planctomycetales</taxon>
        <taxon>Planctomycetaceae</taxon>
        <taxon>Fuerstiella</taxon>
    </lineage>
</organism>
<gene>
    <name evidence="2" type="ORF">Fuma_00930</name>
</gene>
<evidence type="ECO:0000259" key="1">
    <source>
        <dbReference type="Pfam" id="PF07811"/>
    </source>
</evidence>
<protein>
    <submittedName>
        <fullName evidence="2">Flp pilus assembly protein</fullName>
    </submittedName>
</protein>
<dbReference type="Proteomes" id="UP000187735">
    <property type="component" value="Chromosome"/>
</dbReference>
<sequence length="139" mass="14968">MRAINNTTTKAKNRRRGIAATEFAVCLPILLVLIVGTIEACSMIYLKQTLSVAAYEGIRASIKPSATTADVTAACNRILTDRNVQGGTVTITPSDFETQPVQTWITVRVHATGGSNSVIAGWFYDALVVDGQATMMKEF</sequence>
<dbReference type="Pfam" id="PF07811">
    <property type="entry name" value="TadE"/>
    <property type="match status" value="1"/>
</dbReference>
<keyword evidence="3" id="KW-1185">Reference proteome</keyword>
<reference evidence="2 3" key="1">
    <citation type="journal article" date="2016" name="Front. Microbiol.">
        <title>Fuerstia marisgermanicae gen. nov., sp. nov., an Unusual Member of the Phylum Planctomycetes from the German Wadden Sea.</title>
        <authorList>
            <person name="Kohn T."/>
            <person name="Heuer A."/>
            <person name="Jogler M."/>
            <person name="Vollmers J."/>
            <person name="Boedeker C."/>
            <person name="Bunk B."/>
            <person name="Rast P."/>
            <person name="Borchert D."/>
            <person name="Glockner I."/>
            <person name="Freese H.M."/>
            <person name="Klenk H.P."/>
            <person name="Overmann J."/>
            <person name="Kaster A.K."/>
            <person name="Rohde M."/>
            <person name="Wiegand S."/>
            <person name="Jogler C."/>
        </authorList>
    </citation>
    <scope>NUCLEOTIDE SEQUENCE [LARGE SCALE GENOMIC DNA]</scope>
    <source>
        <strain evidence="2 3">NH11</strain>
    </source>
</reference>